<dbReference type="EMBL" id="JASCZI010090925">
    <property type="protein sequence ID" value="MED6147832.1"/>
    <property type="molecule type" value="Genomic_DNA"/>
</dbReference>
<accession>A0ABU6TGL1</accession>
<feature type="domain" description="F-box" evidence="1">
    <location>
        <begin position="23"/>
        <end position="62"/>
    </location>
</feature>
<dbReference type="InterPro" id="IPR006527">
    <property type="entry name" value="F-box-assoc_dom_typ1"/>
</dbReference>
<keyword evidence="3" id="KW-1185">Reference proteome</keyword>
<dbReference type="Pfam" id="PF07734">
    <property type="entry name" value="FBA_1"/>
    <property type="match status" value="1"/>
</dbReference>
<dbReference type="Proteomes" id="UP001341840">
    <property type="component" value="Unassembled WGS sequence"/>
</dbReference>
<evidence type="ECO:0000259" key="1">
    <source>
        <dbReference type="SMART" id="SM00256"/>
    </source>
</evidence>
<gene>
    <name evidence="2" type="ORF">PIB30_047493</name>
</gene>
<evidence type="ECO:0000313" key="3">
    <source>
        <dbReference type="Proteomes" id="UP001341840"/>
    </source>
</evidence>
<sequence>MEQEKKKKKQQQKQKQNSIHDILPLELIQIILLSVPARHLARFKCVSKLWYSLISDPHFAELHLQHTPAPTPTCLFIEESAEASLVHPEELFTRQNYEIKEVSLPFKKKNPPSDFRVMGSCRGFVLLNLQPHFLVVWNPLTGSSKKISYSFIVSRSKRPTWSSMFPGATGLYGLGYDACRDDYLVFVGWHDSDFQHHLDCISLRTNSWVNLDSALPKPFNSREWKSPGLFLNGSIHWLVCPYFRTAYSEAILIFDLKERSFSMISIPEEVVTYHDIDLVLLGGCIAIYCRGVVLIKLTYG</sequence>
<dbReference type="PANTHER" id="PTHR31672">
    <property type="entry name" value="BNACNNG10540D PROTEIN"/>
    <property type="match status" value="1"/>
</dbReference>
<proteinExistence type="predicted"/>
<dbReference type="InterPro" id="IPR050796">
    <property type="entry name" value="SCF_F-box_component"/>
</dbReference>
<dbReference type="InterPro" id="IPR011043">
    <property type="entry name" value="Gal_Oxase/kelch_b-propeller"/>
</dbReference>
<organism evidence="2 3">
    <name type="scientific">Stylosanthes scabra</name>
    <dbReference type="NCBI Taxonomy" id="79078"/>
    <lineage>
        <taxon>Eukaryota</taxon>
        <taxon>Viridiplantae</taxon>
        <taxon>Streptophyta</taxon>
        <taxon>Embryophyta</taxon>
        <taxon>Tracheophyta</taxon>
        <taxon>Spermatophyta</taxon>
        <taxon>Magnoliopsida</taxon>
        <taxon>eudicotyledons</taxon>
        <taxon>Gunneridae</taxon>
        <taxon>Pentapetalae</taxon>
        <taxon>rosids</taxon>
        <taxon>fabids</taxon>
        <taxon>Fabales</taxon>
        <taxon>Fabaceae</taxon>
        <taxon>Papilionoideae</taxon>
        <taxon>50 kb inversion clade</taxon>
        <taxon>dalbergioids sensu lato</taxon>
        <taxon>Dalbergieae</taxon>
        <taxon>Pterocarpus clade</taxon>
        <taxon>Stylosanthes</taxon>
    </lineage>
</organism>
<dbReference type="SUPFAM" id="SSF81383">
    <property type="entry name" value="F-box domain"/>
    <property type="match status" value="1"/>
</dbReference>
<protein>
    <recommendedName>
        <fullName evidence="1">F-box domain-containing protein</fullName>
    </recommendedName>
</protein>
<dbReference type="NCBIfam" id="TIGR01640">
    <property type="entry name" value="F_box_assoc_1"/>
    <property type="match status" value="1"/>
</dbReference>
<dbReference type="InterPro" id="IPR017451">
    <property type="entry name" value="F-box-assoc_interact_dom"/>
</dbReference>
<dbReference type="SUPFAM" id="SSF50965">
    <property type="entry name" value="Galactose oxidase, central domain"/>
    <property type="match status" value="1"/>
</dbReference>
<dbReference type="InterPro" id="IPR036047">
    <property type="entry name" value="F-box-like_dom_sf"/>
</dbReference>
<comment type="caution">
    <text evidence="2">The sequence shown here is derived from an EMBL/GenBank/DDBJ whole genome shotgun (WGS) entry which is preliminary data.</text>
</comment>
<dbReference type="SMART" id="SM00256">
    <property type="entry name" value="FBOX"/>
    <property type="match status" value="1"/>
</dbReference>
<dbReference type="InterPro" id="IPR001810">
    <property type="entry name" value="F-box_dom"/>
</dbReference>
<dbReference type="Pfam" id="PF00646">
    <property type="entry name" value="F-box"/>
    <property type="match status" value="1"/>
</dbReference>
<name>A0ABU6TGL1_9FABA</name>
<evidence type="ECO:0000313" key="2">
    <source>
        <dbReference type="EMBL" id="MED6147832.1"/>
    </source>
</evidence>
<dbReference type="Gene3D" id="1.20.1280.50">
    <property type="match status" value="1"/>
</dbReference>
<dbReference type="PANTHER" id="PTHR31672:SF13">
    <property type="entry name" value="F-BOX PROTEIN CPR30-LIKE"/>
    <property type="match status" value="1"/>
</dbReference>
<reference evidence="2 3" key="1">
    <citation type="journal article" date="2023" name="Plants (Basel)">
        <title>Bridging the Gap: Combining Genomics and Transcriptomics Approaches to Understand Stylosanthes scabra, an Orphan Legume from the Brazilian Caatinga.</title>
        <authorList>
            <person name="Ferreira-Neto J.R.C."/>
            <person name="da Silva M.D."/>
            <person name="Binneck E."/>
            <person name="de Melo N.F."/>
            <person name="da Silva R.H."/>
            <person name="de Melo A.L.T.M."/>
            <person name="Pandolfi V."/>
            <person name="Bustamante F.O."/>
            <person name="Brasileiro-Vidal A.C."/>
            <person name="Benko-Iseppon A.M."/>
        </authorList>
    </citation>
    <scope>NUCLEOTIDE SEQUENCE [LARGE SCALE GENOMIC DNA]</scope>
    <source>
        <tissue evidence="2">Leaves</tissue>
    </source>
</reference>